<dbReference type="Gene3D" id="3.30.530.20">
    <property type="match status" value="1"/>
</dbReference>
<protein>
    <submittedName>
        <fullName evidence="3">Activator of HSP90 ATPase</fullName>
    </submittedName>
</protein>
<dbReference type="EMBL" id="BSFQ01000080">
    <property type="protein sequence ID" value="GLL16244.1"/>
    <property type="molecule type" value="Genomic_DNA"/>
</dbReference>
<accession>A0A9W6P1R4</accession>
<dbReference type="InterPro" id="IPR013538">
    <property type="entry name" value="ASHA1/2-like_C"/>
</dbReference>
<evidence type="ECO:0000259" key="2">
    <source>
        <dbReference type="Pfam" id="PF08327"/>
    </source>
</evidence>
<gene>
    <name evidence="3" type="ORF">GCM10017577_74040</name>
</gene>
<name>A0A9W6P1R4_9PSEU</name>
<evidence type="ECO:0000256" key="1">
    <source>
        <dbReference type="ARBA" id="ARBA00006817"/>
    </source>
</evidence>
<dbReference type="InterPro" id="IPR023393">
    <property type="entry name" value="START-like_dom_sf"/>
</dbReference>
<reference evidence="3" key="2">
    <citation type="submission" date="2023-01" db="EMBL/GenBank/DDBJ databases">
        <authorList>
            <person name="Sun Q."/>
            <person name="Evtushenko L."/>
        </authorList>
    </citation>
    <scope>NUCLEOTIDE SEQUENCE</scope>
    <source>
        <strain evidence="3">VKM Ac-1069</strain>
    </source>
</reference>
<proteinExistence type="inferred from homology"/>
<feature type="domain" description="Activator of Hsp90 ATPase homologue 1/2-like C-terminal" evidence="2">
    <location>
        <begin position="11"/>
        <end position="139"/>
    </location>
</feature>
<evidence type="ECO:0000313" key="3">
    <source>
        <dbReference type="EMBL" id="GLL16244.1"/>
    </source>
</evidence>
<dbReference type="RefSeq" id="WP_037054700.1">
    <property type="nucleotide sequence ID" value="NZ_BAAAUZ010000076.1"/>
</dbReference>
<sequence length="143" mass="15820">MDTITREITVNAARARVWDVITQAQHLGRWFGDAGAEIDLRPGGRLTLSFEGHGTSVARVERVEEPEVFSFRWARSRETEPAPGDETLVEFTLTETADGTLVRVRESGFASLTGDAAAYHRGNTEGWAVKTAELQRYLETVPA</sequence>
<organism evidence="3 4">
    <name type="scientific">Pseudonocardia halophobica</name>
    <dbReference type="NCBI Taxonomy" id="29401"/>
    <lineage>
        <taxon>Bacteria</taxon>
        <taxon>Bacillati</taxon>
        <taxon>Actinomycetota</taxon>
        <taxon>Actinomycetes</taxon>
        <taxon>Pseudonocardiales</taxon>
        <taxon>Pseudonocardiaceae</taxon>
        <taxon>Pseudonocardia</taxon>
    </lineage>
</organism>
<reference evidence="3" key="1">
    <citation type="journal article" date="2014" name="Int. J. Syst. Evol. Microbiol.">
        <title>Complete genome sequence of Corynebacterium casei LMG S-19264T (=DSM 44701T), isolated from a smear-ripened cheese.</title>
        <authorList>
            <consortium name="US DOE Joint Genome Institute (JGI-PGF)"/>
            <person name="Walter F."/>
            <person name="Albersmeier A."/>
            <person name="Kalinowski J."/>
            <person name="Ruckert C."/>
        </authorList>
    </citation>
    <scope>NUCLEOTIDE SEQUENCE</scope>
    <source>
        <strain evidence="3">VKM Ac-1069</strain>
    </source>
</reference>
<dbReference type="Pfam" id="PF08327">
    <property type="entry name" value="AHSA1"/>
    <property type="match status" value="1"/>
</dbReference>
<comment type="similarity">
    <text evidence="1">Belongs to the AHA1 family.</text>
</comment>
<comment type="caution">
    <text evidence="3">The sequence shown here is derived from an EMBL/GenBank/DDBJ whole genome shotgun (WGS) entry which is preliminary data.</text>
</comment>
<dbReference type="AlphaFoldDB" id="A0A9W6P1R4"/>
<evidence type="ECO:0000313" key="4">
    <source>
        <dbReference type="Proteomes" id="UP001143463"/>
    </source>
</evidence>
<keyword evidence="4" id="KW-1185">Reference proteome</keyword>
<dbReference type="SUPFAM" id="SSF55961">
    <property type="entry name" value="Bet v1-like"/>
    <property type="match status" value="1"/>
</dbReference>
<dbReference type="Proteomes" id="UP001143463">
    <property type="component" value="Unassembled WGS sequence"/>
</dbReference>